<evidence type="ECO:0000256" key="1">
    <source>
        <dbReference type="SAM" id="Phobius"/>
    </source>
</evidence>
<dbReference type="SMART" id="SM00267">
    <property type="entry name" value="GGDEF"/>
    <property type="match status" value="1"/>
</dbReference>
<feature type="transmembrane region" description="Helical" evidence="1">
    <location>
        <begin position="25"/>
        <end position="49"/>
    </location>
</feature>
<sequence>MLNFIFTPSARSWRKDFLYTLPLTALYQVMMLALFPLLTQSVAMISLLWVPAWAFLLGTRAGLFVAVGTIIVHQLTFALWRPLTDLTVGDLASALMGALLSLLGAVASGGLRKLLIRLRSLEVAVHSTTDGIAITDLGLLEEGPRLHFANSSFLQESGQALGAPALSRFAGQIDPAWQQELGRALDSGGTFVRQLSLPGDAGQSERVVELRINGIRDGRQRPSRMVLVQRDVTAYKRLEQRLLHQAQHDPLTGLPNRAAFEAQLEGALQRAASPFAVLLLDLDGFKLVNDTLGHGVGDELLIQVGQRLRYTLRPNDLVARLGGDEFVVVTSPLAQEADAQVISERILKAFHDPFEIAGQELHVRTSVGVSLWPADGQDGSSLLKHADLAMYCAKQAGKNEVRFFASAMHGAAQEQAQLERRLRRALDSGAFRLHYQPVVTLGGAESSTFEALLRWTDAELGPVEPDRFIPAAESSGLIVPLGHWVLEEACRQLRGWHDAGHESFRVSVNVSPLQFEQATFVDDLTATLERHGVSPAALTLELTERLIVRDLSGAQHKMKALRACGVEVWIDDLGAGQTALSYLLRLPLSGVKIDRSFVQTLDDTGTGQMVQAMVALARALKLGVVAEGVETPEQLRSMQTLGCEQVQGFLLGRPMPAEAVVPWVGGRALEAQPGAQPGSEELPASCH</sequence>
<dbReference type="InterPro" id="IPR035919">
    <property type="entry name" value="EAL_sf"/>
</dbReference>
<comment type="caution">
    <text evidence="4">The sequence shown here is derived from an EMBL/GenBank/DDBJ whole genome shotgun (WGS) entry which is preliminary data.</text>
</comment>
<keyword evidence="5" id="KW-1185">Reference proteome</keyword>
<dbReference type="Pfam" id="PF00563">
    <property type="entry name" value="EAL"/>
    <property type="match status" value="1"/>
</dbReference>
<feature type="transmembrane region" description="Helical" evidence="1">
    <location>
        <begin position="92"/>
        <end position="111"/>
    </location>
</feature>
<dbReference type="InterPro" id="IPR043128">
    <property type="entry name" value="Rev_trsase/Diguanyl_cyclase"/>
</dbReference>
<keyword evidence="1" id="KW-1133">Transmembrane helix</keyword>
<dbReference type="Pfam" id="PF00990">
    <property type="entry name" value="GGDEF"/>
    <property type="match status" value="1"/>
</dbReference>
<dbReference type="PANTHER" id="PTHR44757:SF2">
    <property type="entry name" value="BIOFILM ARCHITECTURE MAINTENANCE PROTEIN MBAA"/>
    <property type="match status" value="1"/>
</dbReference>
<dbReference type="NCBIfam" id="TIGR00254">
    <property type="entry name" value="GGDEF"/>
    <property type="match status" value="1"/>
</dbReference>
<dbReference type="InterPro" id="IPR001633">
    <property type="entry name" value="EAL_dom"/>
</dbReference>
<protein>
    <recommendedName>
        <fullName evidence="6">Diguanylate cyclase</fullName>
    </recommendedName>
</protein>
<keyword evidence="1" id="KW-0812">Transmembrane</keyword>
<dbReference type="CDD" id="cd01948">
    <property type="entry name" value="EAL"/>
    <property type="match status" value="1"/>
</dbReference>
<gene>
    <name evidence="4" type="ORF">CVO96_12040</name>
</gene>
<evidence type="ECO:0000259" key="2">
    <source>
        <dbReference type="PROSITE" id="PS50883"/>
    </source>
</evidence>
<feature type="domain" description="GGDEF" evidence="3">
    <location>
        <begin position="273"/>
        <end position="406"/>
    </location>
</feature>
<organism evidence="4 5">
    <name type="scientific">Deinococcus koreensis</name>
    <dbReference type="NCBI Taxonomy" id="2054903"/>
    <lineage>
        <taxon>Bacteria</taxon>
        <taxon>Thermotogati</taxon>
        <taxon>Deinococcota</taxon>
        <taxon>Deinococci</taxon>
        <taxon>Deinococcales</taxon>
        <taxon>Deinococcaceae</taxon>
        <taxon>Deinococcus</taxon>
    </lineage>
</organism>
<evidence type="ECO:0000259" key="3">
    <source>
        <dbReference type="PROSITE" id="PS50887"/>
    </source>
</evidence>
<dbReference type="SMART" id="SM00052">
    <property type="entry name" value="EAL"/>
    <property type="match status" value="1"/>
</dbReference>
<keyword evidence="1" id="KW-0472">Membrane</keyword>
<dbReference type="EMBL" id="PPPD01000001">
    <property type="protein sequence ID" value="PNY81999.1"/>
    <property type="molecule type" value="Genomic_DNA"/>
</dbReference>
<dbReference type="PANTHER" id="PTHR44757">
    <property type="entry name" value="DIGUANYLATE CYCLASE DGCP"/>
    <property type="match status" value="1"/>
</dbReference>
<dbReference type="SUPFAM" id="SSF55073">
    <property type="entry name" value="Nucleotide cyclase"/>
    <property type="match status" value="1"/>
</dbReference>
<feature type="domain" description="EAL" evidence="2">
    <location>
        <begin position="415"/>
        <end position="668"/>
    </location>
</feature>
<dbReference type="SUPFAM" id="SSF55785">
    <property type="entry name" value="PYP-like sensor domain (PAS domain)"/>
    <property type="match status" value="1"/>
</dbReference>
<dbReference type="PROSITE" id="PS50883">
    <property type="entry name" value="EAL"/>
    <property type="match status" value="1"/>
</dbReference>
<dbReference type="InterPro" id="IPR029787">
    <property type="entry name" value="Nucleotide_cyclase"/>
</dbReference>
<dbReference type="Proteomes" id="UP000236379">
    <property type="component" value="Unassembled WGS sequence"/>
</dbReference>
<dbReference type="Gene3D" id="3.20.20.450">
    <property type="entry name" value="EAL domain"/>
    <property type="match status" value="1"/>
</dbReference>
<dbReference type="AlphaFoldDB" id="A0A2K3UZN6"/>
<dbReference type="InterPro" id="IPR052155">
    <property type="entry name" value="Biofilm_reg_signaling"/>
</dbReference>
<dbReference type="Gene3D" id="3.30.70.270">
    <property type="match status" value="1"/>
</dbReference>
<dbReference type="CDD" id="cd01949">
    <property type="entry name" value="GGDEF"/>
    <property type="match status" value="1"/>
</dbReference>
<proteinExistence type="predicted"/>
<evidence type="ECO:0008006" key="6">
    <source>
        <dbReference type="Google" id="ProtNLM"/>
    </source>
</evidence>
<evidence type="ECO:0000313" key="4">
    <source>
        <dbReference type="EMBL" id="PNY81999.1"/>
    </source>
</evidence>
<dbReference type="PROSITE" id="PS50887">
    <property type="entry name" value="GGDEF"/>
    <property type="match status" value="1"/>
</dbReference>
<evidence type="ECO:0000313" key="5">
    <source>
        <dbReference type="Proteomes" id="UP000236379"/>
    </source>
</evidence>
<dbReference type="InterPro" id="IPR035965">
    <property type="entry name" value="PAS-like_dom_sf"/>
</dbReference>
<dbReference type="InterPro" id="IPR000160">
    <property type="entry name" value="GGDEF_dom"/>
</dbReference>
<accession>A0A2K3UZN6</accession>
<reference evidence="4 5" key="1">
    <citation type="submission" date="2018-01" db="EMBL/GenBank/DDBJ databases">
        <title>Deinococcus koreensis sp. nov., a radiation-resistant bacterium isolated from river water.</title>
        <authorList>
            <person name="Choi A."/>
        </authorList>
    </citation>
    <scope>NUCLEOTIDE SEQUENCE [LARGE SCALE GENOMIC DNA]</scope>
    <source>
        <strain evidence="4 5">SJW1-2</strain>
    </source>
</reference>
<dbReference type="SUPFAM" id="SSF141868">
    <property type="entry name" value="EAL domain-like"/>
    <property type="match status" value="1"/>
</dbReference>
<dbReference type="FunFam" id="3.30.70.270:FF:000001">
    <property type="entry name" value="Diguanylate cyclase domain protein"/>
    <property type="match status" value="1"/>
</dbReference>
<dbReference type="RefSeq" id="WP_103312438.1">
    <property type="nucleotide sequence ID" value="NZ_PPPD01000001.1"/>
</dbReference>
<name>A0A2K3UZN6_9DEIO</name>
<dbReference type="Gene3D" id="3.30.450.20">
    <property type="entry name" value="PAS domain"/>
    <property type="match status" value="1"/>
</dbReference>
<dbReference type="OrthoDB" id="9759607at2"/>